<evidence type="ECO:0000256" key="8">
    <source>
        <dbReference type="HAMAP-Rule" id="MF_00425"/>
    </source>
</evidence>
<organism evidence="12 13">
    <name type="scientific">Desulfuromusa kysingii</name>
    <dbReference type="NCBI Taxonomy" id="37625"/>
    <lineage>
        <taxon>Bacteria</taxon>
        <taxon>Pseudomonadati</taxon>
        <taxon>Thermodesulfobacteriota</taxon>
        <taxon>Desulfuromonadia</taxon>
        <taxon>Desulfuromonadales</taxon>
        <taxon>Geopsychrobacteraceae</taxon>
        <taxon>Desulfuromusa</taxon>
    </lineage>
</organism>
<dbReference type="GO" id="GO:0016655">
    <property type="term" value="F:oxidoreductase activity, acting on NAD(P)H, quinone or similar compound as acceptor"/>
    <property type="evidence" value="ECO:0007669"/>
    <property type="project" value="UniProtKB-UniRule"/>
</dbReference>
<feature type="domain" description="Na(+)-translocating NADH-quinone reductase subunit A C-terminal" evidence="10">
    <location>
        <begin position="260"/>
        <end position="308"/>
    </location>
</feature>
<keyword evidence="2 8" id="KW-1278">Translocase</keyword>
<dbReference type="InterPro" id="IPR056147">
    <property type="entry name" value="NQRA_N"/>
</dbReference>
<dbReference type="InterPro" id="IPR008703">
    <property type="entry name" value="NqrA"/>
</dbReference>
<comment type="function">
    <text evidence="8">NQR complex catalyzes the reduction of ubiquinone-1 to ubiquinol by two successive reactions, coupled with the transport of Na(+) ions from the cytoplasm to the periplasm. NqrA to NqrE are probably involved in the second step, the conversion of ubisemiquinone to ubiquinol.</text>
</comment>
<evidence type="ECO:0000259" key="10">
    <source>
        <dbReference type="Pfam" id="PF11973"/>
    </source>
</evidence>
<reference evidence="12 13" key="1">
    <citation type="submission" date="2016-10" db="EMBL/GenBank/DDBJ databases">
        <authorList>
            <person name="de Groot N.N."/>
        </authorList>
    </citation>
    <scope>NUCLEOTIDE SEQUENCE [LARGE SCALE GENOMIC DNA]</scope>
    <source>
        <strain evidence="12 13">DSM 7343</strain>
    </source>
</reference>
<evidence type="ECO:0000256" key="7">
    <source>
        <dbReference type="ARBA" id="ARBA00023201"/>
    </source>
</evidence>
<dbReference type="EC" id="7.2.1.1" evidence="8"/>
<dbReference type="EMBL" id="FNQN01000012">
    <property type="protein sequence ID" value="SEA78282.1"/>
    <property type="molecule type" value="Genomic_DNA"/>
</dbReference>
<keyword evidence="5 8" id="KW-0406">Ion transport</keyword>
<evidence type="ECO:0000256" key="1">
    <source>
        <dbReference type="ARBA" id="ARBA00022448"/>
    </source>
</evidence>
<dbReference type="Proteomes" id="UP000199409">
    <property type="component" value="Unassembled WGS sequence"/>
</dbReference>
<evidence type="ECO:0000256" key="3">
    <source>
        <dbReference type="ARBA" id="ARBA00023027"/>
    </source>
</evidence>
<comment type="catalytic activity">
    <reaction evidence="8">
        <text>a ubiquinone + n Na(+)(in) + NADH + H(+) = a ubiquinol + n Na(+)(out) + NAD(+)</text>
        <dbReference type="Rhea" id="RHEA:47748"/>
        <dbReference type="Rhea" id="RHEA-COMP:9565"/>
        <dbReference type="Rhea" id="RHEA-COMP:9566"/>
        <dbReference type="ChEBI" id="CHEBI:15378"/>
        <dbReference type="ChEBI" id="CHEBI:16389"/>
        <dbReference type="ChEBI" id="CHEBI:17976"/>
        <dbReference type="ChEBI" id="CHEBI:29101"/>
        <dbReference type="ChEBI" id="CHEBI:57540"/>
        <dbReference type="ChEBI" id="CHEBI:57945"/>
        <dbReference type="EC" id="7.2.1.1"/>
    </reaction>
</comment>
<keyword evidence="4 8" id="KW-0915">Sodium</keyword>
<keyword evidence="13" id="KW-1185">Reference proteome</keyword>
<evidence type="ECO:0000256" key="4">
    <source>
        <dbReference type="ARBA" id="ARBA00023053"/>
    </source>
</evidence>
<dbReference type="PANTHER" id="PTHR37839">
    <property type="entry name" value="NA(+)-TRANSLOCATING NADH-QUINONE REDUCTASE SUBUNIT A"/>
    <property type="match status" value="1"/>
</dbReference>
<dbReference type="RefSeq" id="WP_092350639.1">
    <property type="nucleotide sequence ID" value="NZ_FNQN01000012.1"/>
</dbReference>
<dbReference type="STRING" id="37625.SAMN05660420_03176"/>
<evidence type="ECO:0000313" key="12">
    <source>
        <dbReference type="EMBL" id="SEA78282.1"/>
    </source>
</evidence>
<dbReference type="NCBIfam" id="NF003759">
    <property type="entry name" value="PRK05352.1-2"/>
    <property type="match status" value="1"/>
</dbReference>
<feature type="domain" description="NqrA second alpha/beta" evidence="11">
    <location>
        <begin position="113"/>
        <end position="255"/>
    </location>
</feature>
<evidence type="ECO:0000256" key="2">
    <source>
        <dbReference type="ARBA" id="ARBA00022967"/>
    </source>
</evidence>
<evidence type="ECO:0000259" key="9">
    <source>
        <dbReference type="Pfam" id="PF05896"/>
    </source>
</evidence>
<dbReference type="HAMAP" id="MF_00425">
    <property type="entry name" value="NqrA"/>
    <property type="match status" value="1"/>
</dbReference>
<evidence type="ECO:0000313" key="13">
    <source>
        <dbReference type="Proteomes" id="UP000199409"/>
    </source>
</evidence>
<proteinExistence type="inferred from homology"/>
<evidence type="ECO:0000256" key="6">
    <source>
        <dbReference type="ARBA" id="ARBA00023075"/>
    </source>
</evidence>
<gene>
    <name evidence="8" type="primary">nqrA</name>
    <name evidence="12" type="ORF">SAMN05660420_03176</name>
</gene>
<dbReference type="Pfam" id="PF05896">
    <property type="entry name" value="NQRA_N"/>
    <property type="match status" value="1"/>
</dbReference>
<accession>A0A1H4E1L3</accession>
<dbReference type="InterPro" id="IPR056148">
    <property type="entry name" value="NQRA_2nd"/>
</dbReference>
<dbReference type="Pfam" id="PF11973">
    <property type="entry name" value="NQRA_SLBB"/>
    <property type="match status" value="1"/>
</dbReference>
<sequence>MIKISKGLDLPITGSPEQTISDGLTAKTVAVLGPDYVGMKPSMCVKVGDQVKLGQLLFTDKKTAGVKYTAPGCGEVIAINRGERRALQSVVIRLNGTDAETFDSFSTAELETLSREKVVSNLVDSGLWTALRTRPFNKVPAPDSVPHSIFVTAMDTNPLAANAELVIKGEEQAFSNGLKILTRLTEGKVFVCQKPDAALPAVNGTTKEEFDGPHPAGLAGTHIHFLDPVNETKTVWSINYQDVIAYGQLFVSGKLPVDRVIALGGPGVKTPRLLRTRVGVSLEELLAGELDSGEQRIISGSVLNGTTAAGPLAFLGRYHLQVSVLPEKRDREFCASLTAGADKYSIKRAFLSAFTGGPSAPMNTSQYGSKENVLAIGSFEKVLPIDTLPNFLLRSLAAGDTDQAQDLGCLELAEEDLALCTYVCAGKNDYGIMLRDALTIIEKEG</sequence>
<dbReference type="OrthoDB" id="9774536at2"/>
<feature type="domain" description="NqrA N-terminal barrel-sandwich hybrid" evidence="9">
    <location>
        <begin position="2"/>
        <end position="94"/>
    </location>
</feature>
<dbReference type="GO" id="GO:0006814">
    <property type="term" value="P:sodium ion transport"/>
    <property type="evidence" value="ECO:0007669"/>
    <property type="project" value="UniProtKB-UniRule"/>
</dbReference>
<dbReference type="Pfam" id="PF24836">
    <property type="entry name" value="NQRA_2nd"/>
    <property type="match status" value="1"/>
</dbReference>
<keyword evidence="3 8" id="KW-0520">NAD</keyword>
<keyword evidence="7 8" id="KW-0739">Sodium transport</keyword>
<name>A0A1H4E1L3_9BACT</name>
<dbReference type="NCBIfam" id="TIGR01936">
    <property type="entry name" value="nqrA"/>
    <property type="match status" value="1"/>
</dbReference>
<keyword evidence="1 8" id="KW-0813">Transport</keyword>
<comment type="subunit">
    <text evidence="8">Composed of six subunits; NqrA, NqrB, NqrC, NqrD, NqrE and NqrF.</text>
</comment>
<evidence type="ECO:0000259" key="11">
    <source>
        <dbReference type="Pfam" id="PF24836"/>
    </source>
</evidence>
<evidence type="ECO:0000256" key="5">
    <source>
        <dbReference type="ARBA" id="ARBA00023065"/>
    </source>
</evidence>
<protein>
    <recommendedName>
        <fullName evidence="8">Na(+)-translocating NADH-quinone reductase subunit A</fullName>
        <shortName evidence="8">Na(+)-NQR subunit A</shortName>
        <shortName evidence="8">Na(+)-translocating NQR subunit A</shortName>
        <ecNumber evidence="8">7.2.1.1</ecNumber>
    </recommendedName>
    <alternativeName>
        <fullName evidence="8">NQR complex subunit A</fullName>
    </alternativeName>
    <alternativeName>
        <fullName evidence="8">NQR-1 subunit A</fullName>
    </alternativeName>
</protein>
<comment type="similarity">
    <text evidence="8">Belongs to the NqrA family.</text>
</comment>
<keyword evidence="6 8" id="KW-0830">Ubiquinone</keyword>
<dbReference type="AlphaFoldDB" id="A0A1H4E1L3"/>
<dbReference type="InterPro" id="IPR022615">
    <property type="entry name" value="NqrA_C_domain"/>
</dbReference>
<dbReference type="PANTHER" id="PTHR37839:SF1">
    <property type="entry name" value="NA(+)-TRANSLOCATING NADH-QUINONE REDUCTASE SUBUNIT A"/>
    <property type="match status" value="1"/>
</dbReference>